<keyword evidence="3" id="KW-1185">Reference proteome</keyword>
<dbReference type="AlphaFoldDB" id="A0AAX2AEF0"/>
<gene>
    <name evidence="2" type="ORF">CRV05_01610</name>
</gene>
<dbReference type="InterPro" id="IPR011051">
    <property type="entry name" value="RmlC_Cupin_sf"/>
</dbReference>
<dbReference type="Proteomes" id="UP000289193">
    <property type="component" value="Unassembled WGS sequence"/>
</dbReference>
<dbReference type="CDD" id="cd06981">
    <property type="entry name" value="cupin_reut_a1446"/>
    <property type="match status" value="1"/>
</dbReference>
<sequence length="103" mass="12210">MLGNLFENLIVDKKKEQFFDLIKNDKVRIEKIVSNGQASAIDFWYEQEENEFVVLLKGEAILEFEDKEVLLTEGTYINIDSKQKHRVKYTSKDRTTIWLAVFY</sequence>
<protein>
    <submittedName>
        <fullName evidence="2">Cupin</fullName>
    </submittedName>
</protein>
<dbReference type="SUPFAM" id="SSF51182">
    <property type="entry name" value="RmlC-like cupins"/>
    <property type="match status" value="1"/>
</dbReference>
<accession>A0AAX2AEF0</accession>
<dbReference type="Pfam" id="PF07883">
    <property type="entry name" value="Cupin_2"/>
    <property type="match status" value="1"/>
</dbReference>
<reference evidence="2 3" key="1">
    <citation type="submission" date="2017-10" db="EMBL/GenBank/DDBJ databases">
        <title>Genomics of the genus Arcobacter.</title>
        <authorList>
            <person name="Perez-Cataluna A."/>
            <person name="Figueras M.J."/>
        </authorList>
    </citation>
    <scope>NUCLEOTIDE SEQUENCE [LARGE SCALE GENOMIC DNA]</scope>
    <source>
        <strain evidence="2 3">CECT 7835</strain>
    </source>
</reference>
<dbReference type="InterPro" id="IPR013096">
    <property type="entry name" value="Cupin_2"/>
</dbReference>
<dbReference type="EMBL" id="PDKM01000001">
    <property type="protein sequence ID" value="RXK11091.1"/>
    <property type="molecule type" value="Genomic_DNA"/>
</dbReference>
<feature type="domain" description="Cupin type-2" evidence="1">
    <location>
        <begin position="46"/>
        <end position="102"/>
    </location>
</feature>
<organism evidence="2 3">
    <name type="scientific">Halarcobacter bivalviorum</name>
    <dbReference type="NCBI Taxonomy" id="663364"/>
    <lineage>
        <taxon>Bacteria</taxon>
        <taxon>Pseudomonadati</taxon>
        <taxon>Campylobacterota</taxon>
        <taxon>Epsilonproteobacteria</taxon>
        <taxon>Campylobacterales</taxon>
        <taxon>Arcobacteraceae</taxon>
        <taxon>Halarcobacter</taxon>
    </lineage>
</organism>
<proteinExistence type="predicted"/>
<evidence type="ECO:0000313" key="2">
    <source>
        <dbReference type="EMBL" id="RXK11091.1"/>
    </source>
</evidence>
<dbReference type="Gene3D" id="2.60.120.10">
    <property type="entry name" value="Jelly Rolls"/>
    <property type="match status" value="1"/>
</dbReference>
<dbReference type="InterPro" id="IPR014710">
    <property type="entry name" value="RmlC-like_jellyroll"/>
</dbReference>
<evidence type="ECO:0000259" key="1">
    <source>
        <dbReference type="Pfam" id="PF07883"/>
    </source>
</evidence>
<evidence type="ECO:0000313" key="3">
    <source>
        <dbReference type="Proteomes" id="UP000289193"/>
    </source>
</evidence>
<dbReference type="RefSeq" id="WP_114838827.1">
    <property type="nucleotide sequence ID" value="NZ_CP031217.1"/>
</dbReference>
<name>A0AAX2AEF0_9BACT</name>
<comment type="caution">
    <text evidence="2">The sequence shown here is derived from an EMBL/GenBank/DDBJ whole genome shotgun (WGS) entry which is preliminary data.</text>
</comment>